<comment type="caution">
    <text evidence="2">The sequence shown here is derived from an EMBL/GenBank/DDBJ whole genome shotgun (WGS) entry which is preliminary data.</text>
</comment>
<reference evidence="2" key="1">
    <citation type="journal article" date="2020" name="Stud. Mycol.">
        <title>101 Dothideomycetes genomes: a test case for predicting lifestyles and emergence of pathogens.</title>
        <authorList>
            <person name="Haridas S."/>
            <person name="Albert R."/>
            <person name="Binder M."/>
            <person name="Bloem J."/>
            <person name="Labutti K."/>
            <person name="Salamov A."/>
            <person name="Andreopoulos B."/>
            <person name="Baker S."/>
            <person name="Barry K."/>
            <person name="Bills G."/>
            <person name="Bluhm B."/>
            <person name="Cannon C."/>
            <person name="Castanera R."/>
            <person name="Culley D."/>
            <person name="Daum C."/>
            <person name="Ezra D."/>
            <person name="Gonzalez J."/>
            <person name="Henrissat B."/>
            <person name="Kuo A."/>
            <person name="Liang C."/>
            <person name="Lipzen A."/>
            <person name="Lutzoni F."/>
            <person name="Magnuson J."/>
            <person name="Mondo S."/>
            <person name="Nolan M."/>
            <person name="Ohm R."/>
            <person name="Pangilinan J."/>
            <person name="Park H.-J."/>
            <person name="Ramirez L."/>
            <person name="Alfaro M."/>
            <person name="Sun H."/>
            <person name="Tritt A."/>
            <person name="Yoshinaga Y."/>
            <person name="Zwiers L.-H."/>
            <person name="Turgeon B."/>
            <person name="Goodwin S."/>
            <person name="Spatafora J."/>
            <person name="Crous P."/>
            <person name="Grigoriev I."/>
        </authorList>
    </citation>
    <scope>NUCLEOTIDE SEQUENCE</scope>
    <source>
        <strain evidence="2">CBS 130266</strain>
    </source>
</reference>
<sequence>MSSSEDHIENPAAKEEPEEKRGFLAPVLDPVGKGLGTVLSPVGMAVNKGVTPITNVVGSVTKPALGPIAGDKEEKAEPLGGNNKDSYAHGKDSLGGNLQTGDNPLGLDQTGKFGFEEE</sequence>
<feature type="region of interest" description="Disordered" evidence="1">
    <location>
        <begin position="60"/>
        <end position="118"/>
    </location>
</feature>
<feature type="compositionally biased region" description="Basic and acidic residues" evidence="1">
    <location>
        <begin position="1"/>
        <end position="22"/>
    </location>
</feature>
<dbReference type="EMBL" id="MU007133">
    <property type="protein sequence ID" value="KAF2418009.1"/>
    <property type="molecule type" value="Genomic_DNA"/>
</dbReference>
<feature type="region of interest" description="Disordered" evidence="1">
    <location>
        <begin position="1"/>
        <end position="24"/>
    </location>
</feature>
<accession>A0A9P4NF30</accession>
<evidence type="ECO:0000313" key="3">
    <source>
        <dbReference type="Proteomes" id="UP000800235"/>
    </source>
</evidence>
<gene>
    <name evidence="2" type="ORF">EJ08DRAFT_654424</name>
</gene>
<keyword evidence="3" id="KW-1185">Reference proteome</keyword>
<evidence type="ECO:0000313" key="2">
    <source>
        <dbReference type="EMBL" id="KAF2418009.1"/>
    </source>
</evidence>
<protein>
    <submittedName>
        <fullName evidence="2">Uncharacterized protein</fullName>
    </submittedName>
</protein>
<organism evidence="2 3">
    <name type="scientific">Tothia fuscella</name>
    <dbReference type="NCBI Taxonomy" id="1048955"/>
    <lineage>
        <taxon>Eukaryota</taxon>
        <taxon>Fungi</taxon>
        <taxon>Dikarya</taxon>
        <taxon>Ascomycota</taxon>
        <taxon>Pezizomycotina</taxon>
        <taxon>Dothideomycetes</taxon>
        <taxon>Pleosporomycetidae</taxon>
        <taxon>Venturiales</taxon>
        <taxon>Cylindrosympodiaceae</taxon>
        <taxon>Tothia</taxon>
    </lineage>
</organism>
<dbReference type="AlphaFoldDB" id="A0A9P4NF30"/>
<name>A0A9P4NF30_9PEZI</name>
<proteinExistence type="predicted"/>
<dbReference type="Proteomes" id="UP000800235">
    <property type="component" value="Unassembled WGS sequence"/>
</dbReference>
<evidence type="ECO:0000256" key="1">
    <source>
        <dbReference type="SAM" id="MobiDB-lite"/>
    </source>
</evidence>
<dbReference type="OrthoDB" id="3902208at2759"/>